<protein>
    <submittedName>
        <fullName evidence="1">Uncharacterized protein</fullName>
    </submittedName>
</protein>
<name>A0A2N9HRD1_FAGSY</name>
<dbReference type="EMBL" id="OIVN01003949">
    <property type="protein sequence ID" value="SPD14545.1"/>
    <property type="molecule type" value="Genomic_DNA"/>
</dbReference>
<proteinExistence type="predicted"/>
<gene>
    <name evidence="1" type="ORF">FSB_LOCUS42427</name>
</gene>
<reference evidence="1" key="1">
    <citation type="submission" date="2018-02" db="EMBL/GenBank/DDBJ databases">
        <authorList>
            <person name="Cohen D.B."/>
            <person name="Kent A.D."/>
        </authorList>
    </citation>
    <scope>NUCLEOTIDE SEQUENCE</scope>
</reference>
<accession>A0A2N9HRD1</accession>
<organism evidence="1">
    <name type="scientific">Fagus sylvatica</name>
    <name type="common">Beechnut</name>
    <dbReference type="NCBI Taxonomy" id="28930"/>
    <lineage>
        <taxon>Eukaryota</taxon>
        <taxon>Viridiplantae</taxon>
        <taxon>Streptophyta</taxon>
        <taxon>Embryophyta</taxon>
        <taxon>Tracheophyta</taxon>
        <taxon>Spermatophyta</taxon>
        <taxon>Magnoliopsida</taxon>
        <taxon>eudicotyledons</taxon>
        <taxon>Gunneridae</taxon>
        <taxon>Pentapetalae</taxon>
        <taxon>rosids</taxon>
        <taxon>fabids</taxon>
        <taxon>Fagales</taxon>
        <taxon>Fagaceae</taxon>
        <taxon>Fagus</taxon>
    </lineage>
</organism>
<dbReference type="AlphaFoldDB" id="A0A2N9HRD1"/>
<evidence type="ECO:0000313" key="1">
    <source>
        <dbReference type="EMBL" id="SPD14545.1"/>
    </source>
</evidence>
<sequence length="144" mass="15602">MSNATHMLDEDADVGTTDEIAVGSQLSRPTPKRGSSIELIAKHGNFVAKFKLGAGFGGPMLSLLSNVLAAMSRSDLGSVTKVQILAWKSVVQDLMEVGFDVGFMIGHLRQIAQHLFGKKILDKMQVLRDQIALLQDSLAMLTTY</sequence>